<dbReference type="Gene3D" id="3.40.1790.10">
    <property type="entry name" value="Indigoidine synthase domain"/>
    <property type="match status" value="2"/>
</dbReference>
<dbReference type="GO" id="GO:0005737">
    <property type="term" value="C:cytoplasm"/>
    <property type="evidence" value="ECO:0007669"/>
    <property type="project" value="TreeGrafter"/>
</dbReference>
<dbReference type="Pfam" id="PF04227">
    <property type="entry name" value="Indigoidine_A"/>
    <property type="match status" value="2"/>
</dbReference>
<dbReference type="GO" id="GO:0046872">
    <property type="term" value="F:metal ion binding"/>
    <property type="evidence" value="ECO:0007669"/>
    <property type="project" value="UniProtKB-KW"/>
</dbReference>
<comment type="caution">
    <text evidence="7">The sequence shown here is derived from an EMBL/GenBank/DDBJ whole genome shotgun (WGS) entry which is preliminary data.</text>
</comment>
<keyword evidence="2" id="KW-0378">Hydrolase</keyword>
<sequence>SLVLILICFLLQLGLKQLRSIVKTSPQVSEALSNGRAVVALESTIISHGLFSPTSCFVLFSELKPSFWGVGLISTVNCAFLVGMPYPQNLQTAKEVESIVRENGAVPATIAILNGVPCIGLNEEELERLASLGKSVQKTAGRDIAYVVATRGNGATTVSATLFFASMVGIQVFVTGGIGGVHRHANQTMDISSDLTALGRTPIAVISAGVKSILDIPKTLEYLETQEVYVAAYKSDEFPAFFTEKSGCKAPSRVDSPEDCARVIGKCRLCLKFSFSYKYFISLTTVRKPLLSDANKKLNRQAGILFAVPIPKQHSAAGNLIESATHRALTEARSIGSS</sequence>
<keyword evidence="3" id="KW-0464">Manganese</keyword>
<feature type="chain" id="PRO_5035746251" description="Pseudouridine-5'-phosphate glycosidase" evidence="6">
    <location>
        <begin position="21"/>
        <end position="338"/>
    </location>
</feature>
<evidence type="ECO:0000256" key="2">
    <source>
        <dbReference type="ARBA" id="ARBA00022801"/>
    </source>
</evidence>
<dbReference type="PANTHER" id="PTHR42909:SF1">
    <property type="entry name" value="CARBOHYDRATE KINASE PFKB DOMAIN-CONTAINING PROTEIN"/>
    <property type="match status" value="1"/>
</dbReference>
<dbReference type="InterPro" id="IPR022830">
    <property type="entry name" value="Indigdn_synthA-like"/>
</dbReference>
<reference evidence="7" key="1">
    <citation type="submission" date="2019-12" db="EMBL/GenBank/DDBJ databases">
        <title>Genome sequencing and annotation of Brassica cretica.</title>
        <authorList>
            <person name="Studholme D.J."/>
            <person name="Sarris P.F."/>
        </authorList>
    </citation>
    <scope>NUCLEOTIDE SEQUENCE</scope>
    <source>
        <strain evidence="7">PFS-102/07</strain>
        <tissue evidence="7">Leaf</tissue>
    </source>
</reference>
<evidence type="ECO:0000256" key="5">
    <source>
        <dbReference type="ARBA" id="ARBA00023295"/>
    </source>
</evidence>
<dbReference type="SUPFAM" id="SSF110581">
    <property type="entry name" value="Indigoidine synthase A-like"/>
    <property type="match status" value="2"/>
</dbReference>
<evidence type="ECO:0000256" key="4">
    <source>
        <dbReference type="ARBA" id="ARBA00023239"/>
    </source>
</evidence>
<protein>
    <recommendedName>
        <fullName evidence="8">Pseudouridine-5'-phosphate glycosidase</fullName>
    </recommendedName>
</protein>
<keyword evidence="6" id="KW-0732">Signal</keyword>
<feature type="signal peptide" evidence="6">
    <location>
        <begin position="1"/>
        <end position="20"/>
    </location>
</feature>
<dbReference type="GO" id="GO:0004730">
    <property type="term" value="F:pseudouridylate synthase activity"/>
    <property type="evidence" value="ECO:0007669"/>
    <property type="project" value="InterPro"/>
</dbReference>
<dbReference type="GO" id="GO:0016798">
    <property type="term" value="F:hydrolase activity, acting on glycosyl bonds"/>
    <property type="evidence" value="ECO:0007669"/>
    <property type="project" value="UniProtKB-KW"/>
</dbReference>
<dbReference type="AlphaFoldDB" id="A0A8S9GQN3"/>
<proteinExistence type="predicted"/>
<dbReference type="PANTHER" id="PTHR42909">
    <property type="entry name" value="ZGC:136858"/>
    <property type="match status" value="1"/>
</dbReference>
<evidence type="ECO:0008006" key="8">
    <source>
        <dbReference type="Google" id="ProtNLM"/>
    </source>
</evidence>
<organism evidence="7">
    <name type="scientific">Brassica cretica</name>
    <name type="common">Mustard</name>
    <dbReference type="NCBI Taxonomy" id="69181"/>
    <lineage>
        <taxon>Eukaryota</taxon>
        <taxon>Viridiplantae</taxon>
        <taxon>Streptophyta</taxon>
        <taxon>Embryophyta</taxon>
        <taxon>Tracheophyta</taxon>
        <taxon>Spermatophyta</taxon>
        <taxon>Magnoliopsida</taxon>
        <taxon>eudicotyledons</taxon>
        <taxon>Gunneridae</taxon>
        <taxon>Pentapetalae</taxon>
        <taxon>rosids</taxon>
        <taxon>malvids</taxon>
        <taxon>Brassicales</taxon>
        <taxon>Brassicaceae</taxon>
        <taxon>Brassiceae</taxon>
        <taxon>Brassica</taxon>
    </lineage>
</organism>
<name>A0A8S9GQN3_BRACR</name>
<dbReference type="InterPro" id="IPR007342">
    <property type="entry name" value="PsuG"/>
</dbReference>
<dbReference type="EMBL" id="QGKY02001925">
    <property type="protein sequence ID" value="KAF2548173.1"/>
    <property type="molecule type" value="Genomic_DNA"/>
</dbReference>
<evidence type="ECO:0000313" key="7">
    <source>
        <dbReference type="EMBL" id="KAF2548173.1"/>
    </source>
</evidence>
<evidence type="ECO:0000256" key="1">
    <source>
        <dbReference type="ARBA" id="ARBA00022723"/>
    </source>
</evidence>
<gene>
    <name evidence="7" type="ORF">F2Q70_00022125</name>
</gene>
<accession>A0A8S9GQN3</accession>
<evidence type="ECO:0000256" key="6">
    <source>
        <dbReference type="SAM" id="SignalP"/>
    </source>
</evidence>
<keyword evidence="1" id="KW-0479">Metal-binding</keyword>
<keyword evidence="5" id="KW-0326">Glycosidase</keyword>
<feature type="non-terminal residue" evidence="7">
    <location>
        <position position="1"/>
    </location>
</feature>
<keyword evidence="4" id="KW-0456">Lyase</keyword>
<evidence type="ECO:0000256" key="3">
    <source>
        <dbReference type="ARBA" id="ARBA00023211"/>
    </source>
</evidence>